<dbReference type="Proteomes" id="UP000177798">
    <property type="component" value="Chromosome 14"/>
</dbReference>
<dbReference type="KEGG" id="ssl:SS1G_13700"/>
<protein>
    <submittedName>
        <fullName evidence="2">Uncharacterized protein</fullName>
    </submittedName>
</protein>
<dbReference type="OMA" id="HTYIPRA"/>
<dbReference type="RefSeq" id="XP_001585461.1">
    <property type="nucleotide sequence ID" value="XM_001585411.1"/>
</dbReference>
<evidence type="ECO:0000313" key="3">
    <source>
        <dbReference type="Proteomes" id="UP000177798"/>
    </source>
</evidence>
<sequence length="173" mass="19404">MGQIPVQNFQPQVPDTTNGPHEHTYIPRADGAIIVNGVVYVRETKTPIPVAPVPQPQPVMPPPTFQPYPYNPYLQFAGPGQHVPFGAGYVPQPAMNTHGATSSEIQLQQMQTPDANKKQDMKPADDDPFRMYWVREIDNTWTQRNRLTIDSGDIGDVRWYVTDGVFYAVRLAS</sequence>
<dbReference type="VEuPathDB" id="FungiDB:sscle_14g097350"/>
<feature type="region of interest" description="Disordered" evidence="1">
    <location>
        <begin position="1"/>
        <end position="22"/>
    </location>
</feature>
<dbReference type="AlphaFoldDB" id="A0A1D9QJ52"/>
<accession>A0A1D9QJ52</accession>
<reference evidence="3" key="1">
    <citation type="journal article" date="2017" name="Genome Biol. Evol.">
        <title>The complete genome sequence of the phytopathogenic fungus Sclerotinia sclerotiorum reveals insights into the genome architecture of broad host range pathogens.</title>
        <authorList>
            <person name="Derbyshire M."/>
            <person name="Denton-Giles M."/>
            <person name="Hegedus D."/>
            <person name="Seifbarghy S."/>
            <person name="Rollins J."/>
            <person name="van Kan J."/>
            <person name="Seidl M.F."/>
            <person name="Faino L."/>
            <person name="Mbengue M."/>
            <person name="Navaud O."/>
            <person name="Raffaele S."/>
            <person name="Hammond-Kosack K."/>
            <person name="Heard S."/>
            <person name="Oliver R."/>
        </authorList>
    </citation>
    <scope>NUCLEOTIDE SEQUENCE [LARGE SCALE GENOMIC DNA]</scope>
    <source>
        <strain evidence="3">ATCC 18683 / 1980 / Ss-1</strain>
    </source>
</reference>
<feature type="region of interest" description="Disordered" evidence="1">
    <location>
        <begin position="95"/>
        <end position="125"/>
    </location>
</feature>
<feature type="compositionally biased region" description="Polar residues" evidence="1">
    <location>
        <begin position="1"/>
        <end position="19"/>
    </location>
</feature>
<feature type="compositionally biased region" description="Basic and acidic residues" evidence="1">
    <location>
        <begin position="115"/>
        <end position="125"/>
    </location>
</feature>
<dbReference type="OrthoDB" id="5194044at2759"/>
<dbReference type="EMBL" id="CP017827">
    <property type="protein sequence ID" value="APA14965.1"/>
    <property type="molecule type" value="Genomic_DNA"/>
</dbReference>
<organism evidence="2 3">
    <name type="scientific">Sclerotinia sclerotiorum (strain ATCC 18683 / 1980 / Ss-1)</name>
    <name type="common">White mold</name>
    <name type="synonym">Whetzelinia sclerotiorum</name>
    <dbReference type="NCBI Taxonomy" id="665079"/>
    <lineage>
        <taxon>Eukaryota</taxon>
        <taxon>Fungi</taxon>
        <taxon>Dikarya</taxon>
        <taxon>Ascomycota</taxon>
        <taxon>Pezizomycotina</taxon>
        <taxon>Leotiomycetes</taxon>
        <taxon>Helotiales</taxon>
        <taxon>Sclerotiniaceae</taxon>
        <taxon>Sclerotinia</taxon>
    </lineage>
</organism>
<feature type="compositionally biased region" description="Polar residues" evidence="1">
    <location>
        <begin position="95"/>
        <end position="114"/>
    </location>
</feature>
<name>A0A1D9QJ52_SCLS1</name>
<proteinExistence type="predicted"/>
<evidence type="ECO:0000256" key="1">
    <source>
        <dbReference type="SAM" id="MobiDB-lite"/>
    </source>
</evidence>
<gene>
    <name evidence="2" type="ORF">sscle_14g097350</name>
</gene>
<evidence type="ECO:0000313" key="2">
    <source>
        <dbReference type="EMBL" id="APA14965.1"/>
    </source>
</evidence>